<dbReference type="PANTHER" id="PTHR19303:SF57">
    <property type="entry name" value="HTH CENPB-TYPE DOMAIN-CONTAINING PROTEIN"/>
    <property type="match status" value="1"/>
</dbReference>
<dbReference type="GO" id="GO:0003677">
    <property type="term" value="F:DNA binding"/>
    <property type="evidence" value="ECO:0007669"/>
    <property type="project" value="UniProtKB-KW"/>
</dbReference>
<feature type="domain" description="HTH CENPB-type" evidence="5">
    <location>
        <begin position="96"/>
        <end position="167"/>
    </location>
</feature>
<name>A0A3R7KG95_9STRA</name>
<evidence type="ECO:0000256" key="2">
    <source>
        <dbReference type="SAM" id="Coils"/>
    </source>
</evidence>
<evidence type="ECO:0000256" key="4">
    <source>
        <dbReference type="SAM" id="Phobius"/>
    </source>
</evidence>
<dbReference type="InterPro" id="IPR006600">
    <property type="entry name" value="HTH_CenpB_DNA-bd_dom"/>
</dbReference>
<keyword evidence="2" id="KW-0175">Coiled coil</keyword>
<accession>A0A3R7KG95</accession>
<keyword evidence="4" id="KW-1133">Transmembrane helix</keyword>
<keyword evidence="4" id="KW-0472">Membrane</keyword>
<dbReference type="PROSITE" id="PS51253">
    <property type="entry name" value="HTH_CENPB"/>
    <property type="match status" value="1"/>
</dbReference>
<protein>
    <recommendedName>
        <fullName evidence="5">HTH CENPB-type domain-containing protein</fullName>
    </recommendedName>
</protein>
<feature type="transmembrane region" description="Helical" evidence="4">
    <location>
        <begin position="630"/>
        <end position="657"/>
    </location>
</feature>
<feature type="region of interest" description="Disordered" evidence="3">
    <location>
        <begin position="1"/>
        <end position="36"/>
    </location>
</feature>
<gene>
    <name evidence="6" type="ORF">BBJ29_007292</name>
</gene>
<dbReference type="EMBL" id="MBAD02001834">
    <property type="protein sequence ID" value="RLN51593.1"/>
    <property type="molecule type" value="Genomic_DNA"/>
</dbReference>
<dbReference type="GO" id="GO:0005634">
    <property type="term" value="C:nucleus"/>
    <property type="evidence" value="ECO:0007669"/>
    <property type="project" value="TreeGrafter"/>
</dbReference>
<evidence type="ECO:0000259" key="5">
    <source>
        <dbReference type="PROSITE" id="PS51253"/>
    </source>
</evidence>
<comment type="caution">
    <text evidence="6">The sequence shown here is derived from an EMBL/GenBank/DDBJ whole genome shotgun (WGS) entry which is preliminary data.</text>
</comment>
<dbReference type="AlphaFoldDB" id="A0A3R7KG95"/>
<dbReference type="PANTHER" id="PTHR19303">
    <property type="entry name" value="TRANSPOSON"/>
    <property type="match status" value="1"/>
</dbReference>
<feature type="coiled-coil region" evidence="2">
    <location>
        <begin position="194"/>
        <end position="248"/>
    </location>
</feature>
<dbReference type="SUPFAM" id="SSF46689">
    <property type="entry name" value="Homeodomain-like"/>
    <property type="match status" value="1"/>
</dbReference>
<dbReference type="InterPro" id="IPR050863">
    <property type="entry name" value="CenT-Element_Derived"/>
</dbReference>
<feature type="transmembrane region" description="Helical" evidence="4">
    <location>
        <begin position="603"/>
        <end position="624"/>
    </location>
</feature>
<keyword evidence="4" id="KW-0812">Transmembrane</keyword>
<sequence>MTLDTLSSSSPALPAASETSTQSSKPVKKGRGAGKRLTDRERLEILEIFDKNGGAVSNAEVARRYGITRAAIQKLKLKGPEVRARYRHGSAESRDGRKRGSHVVSVPFEEELFEWVKGLKARKVPVPPSLVKEKARLLVPKYSLGDFQASNGWYYNFCKRFNLSTGVLTEDKTSTGEAAETANGAMEQSPPQQIQTVAQTMEAYDHQLQQYQQQMAAIATTTMQQQQLQQQDERMRELEAKSDRMLVMLDQQCKMIEAQNRRSEEHSESLKKLLVQLTAKDSAVLYRDRPHFSAWLTMHWKLHAVLDAAVLLLLLSLDARDLWYKTQWLGPSDAFAYSTKSSVRLVDTWSEKTVADSLTGWRAFHATCSELRVLTGSGKIADGRPHFLYVLAANCSGPDGLTEDMEPQLESMVLKSDVRADAMAWAACKLLYISRRPPLCQDAMVTGFIHKYRLGAPRVTSAMMAAPMSEAERELRALLDVIAKSWSLSMVVCVSGVEFPSIGQQKEAPLRRIFGCGSPNLPGKSAAFVGQYATAFADLQIDKVRLTMDDIDILGMRFIFRQNAIRNYIYHPPTPVGSVQERQSSFHGHMDVHTVLNLSCSGFLYNVMVFVDVVLLVLHAWSAFELLERLILSSLLLELLLLSLVIAGLGMTARYLLHNHRLHMAENTVTTVENVDGIMDDTHLTTSRPSTVGFSMAQAIIAGYKRLPLEELLDVPIRAKHIVRSGGDGGLEKTVNEDQFLWTVQCLSHGVLLENDRFLSTRCGFFRVLPMIEPVDASVGPSDSESTG</sequence>
<dbReference type="Proteomes" id="UP000284657">
    <property type="component" value="Unassembled WGS sequence"/>
</dbReference>
<evidence type="ECO:0000313" key="6">
    <source>
        <dbReference type="EMBL" id="RLN51593.1"/>
    </source>
</evidence>
<dbReference type="Pfam" id="PF03221">
    <property type="entry name" value="HTH_Tnp_Tc5"/>
    <property type="match status" value="1"/>
</dbReference>
<dbReference type="Gene3D" id="1.10.10.60">
    <property type="entry name" value="Homeodomain-like"/>
    <property type="match status" value="1"/>
</dbReference>
<reference evidence="6 7" key="1">
    <citation type="submission" date="2018-07" db="EMBL/GenBank/DDBJ databases">
        <title>Genome sequencing of oomycete isolates from Chile give support for New Zealand origin for Phytophthora kernoviae and make available the first Nothophytophthora sp. genome.</title>
        <authorList>
            <person name="Studholme D.J."/>
            <person name="Sanfuentes E."/>
            <person name="Panda P."/>
            <person name="Hill R."/>
            <person name="Sambles C."/>
            <person name="Grant M."/>
            <person name="Williams N.M."/>
            <person name="Mcdougal R.L."/>
        </authorList>
    </citation>
    <scope>NUCLEOTIDE SEQUENCE [LARGE SCALE GENOMIC DNA]</scope>
    <source>
        <strain evidence="6">Chile7</strain>
    </source>
</reference>
<evidence type="ECO:0000256" key="3">
    <source>
        <dbReference type="SAM" id="MobiDB-lite"/>
    </source>
</evidence>
<evidence type="ECO:0000313" key="7">
    <source>
        <dbReference type="Proteomes" id="UP000284657"/>
    </source>
</evidence>
<proteinExistence type="predicted"/>
<dbReference type="InterPro" id="IPR009057">
    <property type="entry name" value="Homeodomain-like_sf"/>
</dbReference>
<keyword evidence="1" id="KW-0238">DNA-binding</keyword>
<evidence type="ECO:0000256" key="1">
    <source>
        <dbReference type="ARBA" id="ARBA00023125"/>
    </source>
</evidence>
<feature type="compositionally biased region" description="Low complexity" evidence="3">
    <location>
        <begin position="1"/>
        <end position="21"/>
    </location>
</feature>
<organism evidence="6 7">
    <name type="scientific">Phytophthora kernoviae</name>
    <dbReference type="NCBI Taxonomy" id="325452"/>
    <lineage>
        <taxon>Eukaryota</taxon>
        <taxon>Sar</taxon>
        <taxon>Stramenopiles</taxon>
        <taxon>Oomycota</taxon>
        <taxon>Peronosporomycetes</taxon>
        <taxon>Peronosporales</taxon>
        <taxon>Peronosporaceae</taxon>
        <taxon>Phytophthora</taxon>
    </lineage>
</organism>